<dbReference type="RefSeq" id="WP_238316594.1">
    <property type="nucleotide sequence ID" value="NZ_BQKV01000031.1"/>
</dbReference>
<dbReference type="PANTHER" id="PTHR21666:SF270">
    <property type="entry name" value="MUREIN HYDROLASE ACTIVATOR ENVC"/>
    <property type="match status" value="1"/>
</dbReference>
<dbReference type="Proteomes" id="UP001055185">
    <property type="component" value="Unassembled WGS sequence"/>
</dbReference>
<name>A0AA37MY13_9FIRM</name>
<dbReference type="InterPro" id="IPR050570">
    <property type="entry name" value="Cell_wall_metabolism_enzyme"/>
</dbReference>
<dbReference type="AlphaFoldDB" id="A0AA37MY13"/>
<dbReference type="EMBL" id="BQKV01000031">
    <property type="protein sequence ID" value="GJN64396.1"/>
    <property type="molecule type" value="Genomic_DNA"/>
</dbReference>
<evidence type="ECO:0000259" key="1">
    <source>
        <dbReference type="Pfam" id="PF01551"/>
    </source>
</evidence>
<keyword evidence="3" id="KW-1185">Reference proteome</keyword>
<organism evidence="2 3">
    <name type="scientific">Faecalibacterium gallinarum</name>
    <dbReference type="NCBI Taxonomy" id="2903556"/>
    <lineage>
        <taxon>Bacteria</taxon>
        <taxon>Bacillati</taxon>
        <taxon>Bacillota</taxon>
        <taxon>Clostridia</taxon>
        <taxon>Eubacteriales</taxon>
        <taxon>Oscillospiraceae</taxon>
        <taxon>Faecalibacterium</taxon>
    </lineage>
</organism>
<feature type="domain" description="M23ase beta-sheet core" evidence="1">
    <location>
        <begin position="356"/>
        <end position="419"/>
    </location>
</feature>
<dbReference type="Gene3D" id="2.70.70.10">
    <property type="entry name" value="Glucose Permease (Domain IIA)"/>
    <property type="match status" value="1"/>
</dbReference>
<reference evidence="2" key="1">
    <citation type="journal article" date="2022" name="Int. J. Syst. Evol. Microbiol.">
        <title>Genome-based, phenotypic and chemotaxonomic classification of Faecalibacterium strains: proposal of three novel species Faecalibacterium duncaniae sp. nov., Faecalibacterium hattorii sp. nov. and Faecalibacterium gallinarum sp. nov. .</title>
        <authorList>
            <person name="Sakamoto M."/>
            <person name="Sakurai N."/>
            <person name="Tanno H."/>
            <person name="Iino T."/>
            <person name="Ohkuma M."/>
            <person name="Endo A."/>
        </authorList>
    </citation>
    <scope>NUCLEOTIDE SEQUENCE</scope>
    <source>
        <strain evidence="2">JCM 17207</strain>
    </source>
</reference>
<evidence type="ECO:0000313" key="2">
    <source>
        <dbReference type="EMBL" id="GJN64396.1"/>
    </source>
</evidence>
<dbReference type="CDD" id="cd12797">
    <property type="entry name" value="M23_peptidase"/>
    <property type="match status" value="1"/>
</dbReference>
<dbReference type="SUPFAM" id="SSF51261">
    <property type="entry name" value="Duplicated hybrid motif"/>
    <property type="match status" value="1"/>
</dbReference>
<evidence type="ECO:0000313" key="3">
    <source>
        <dbReference type="Proteomes" id="UP001055185"/>
    </source>
</evidence>
<comment type="caution">
    <text evidence="2">The sequence shown here is derived from an EMBL/GenBank/DDBJ whole genome shotgun (WGS) entry which is preliminary data.</text>
</comment>
<protein>
    <recommendedName>
        <fullName evidence="1">M23ase beta-sheet core domain-containing protein</fullName>
    </recommendedName>
</protein>
<dbReference type="Pfam" id="PF01551">
    <property type="entry name" value="Peptidase_M23"/>
    <property type="match status" value="1"/>
</dbReference>
<gene>
    <name evidence="2" type="ORF">JCM17207_10210</name>
</gene>
<dbReference type="InterPro" id="IPR016047">
    <property type="entry name" value="M23ase_b-sheet_dom"/>
</dbReference>
<proteinExistence type="predicted"/>
<dbReference type="GO" id="GO:0004222">
    <property type="term" value="F:metalloendopeptidase activity"/>
    <property type="evidence" value="ECO:0007669"/>
    <property type="project" value="TreeGrafter"/>
</dbReference>
<dbReference type="PANTHER" id="PTHR21666">
    <property type="entry name" value="PEPTIDASE-RELATED"/>
    <property type="match status" value="1"/>
</dbReference>
<sequence>MKRFLLWLIGVALGVAVLLGSVMGISYAFTTEGAMPATQTQFGGVELTPNGYCWQIPLMAGALDRVFTSPQTLSVQKLGVFYDAHPALTPPSWATYTVIEISDGGGTVLFRGSLEEYEGFLYPANGEYKADITVWRLPEGMSVTEFPWESNNSLHRNPGLERPARPVGCYQYTVRYTLQASAEITLSSETVEQGGIVGMRISGMVGSGTPVVQTDLGSVQCVRASAPDAAAVVVGSVQVGAGWRCYIPAAYNASVGAHTITVEVNGETLTVDLTVTAQDFGQAEAEPDPPATEEANAEFRNLVWPLYEQPAREKLWAGRWLCPVEDYVILVDYGQVKVVGGQRGSRSNSTLLYTIPGEPVRAPANGVVVLAQNLALTGNTVVIDHGCGMRSYLYGLADLHVQKGQTVAQGDAVGLVGEELTMDFKLGSKSVNPWRLFQTSGGLFWLE</sequence>
<dbReference type="InterPro" id="IPR011055">
    <property type="entry name" value="Dup_hybrid_motif"/>
</dbReference>
<accession>A0AA37MY13</accession>